<feature type="compositionally biased region" description="Low complexity" evidence="1">
    <location>
        <begin position="100"/>
        <end position="117"/>
    </location>
</feature>
<feature type="compositionally biased region" description="Polar residues" evidence="1">
    <location>
        <begin position="64"/>
        <end position="79"/>
    </location>
</feature>
<dbReference type="KEGG" id="dnv:108659892"/>
<feature type="compositionally biased region" description="Polar residues" evidence="1">
    <location>
        <begin position="315"/>
        <end position="324"/>
    </location>
</feature>
<evidence type="ECO:0000313" key="3">
    <source>
        <dbReference type="Proteomes" id="UP000295192"/>
    </source>
</evidence>
<dbReference type="Proteomes" id="UP000295192">
    <property type="component" value="Unassembled WGS sequence"/>
</dbReference>
<dbReference type="AlphaFoldDB" id="A0A484BS07"/>
<proteinExistence type="predicted"/>
<comment type="caution">
    <text evidence="2">The sequence shown here is derived from an EMBL/GenBank/DDBJ whole genome shotgun (WGS) entry which is preliminary data.</text>
</comment>
<evidence type="ECO:0000256" key="1">
    <source>
        <dbReference type="SAM" id="MobiDB-lite"/>
    </source>
</evidence>
<name>A0A484BS07_DRONA</name>
<sequence>MLNGKFYTGLPPQMEGRPCGNGQNRQESHFFWPDDTRVDSAVETRVKRRNSLQLQSGAERPHPTASQKLSSLQAKPTPEVNTRQMFHKEFAKSSIQFYDNLQPSNSNTNSNNKSRLLNRARREVTPKLTDVDPLPAVETVAEVDPSAARRNQAYSSKIQFYDYVNTNDADTTQNNVRRPKMDMNNKREVELNSKNSPKLQVKHNVRHLSVERDAPQLRLVTKKPLNDGQQWQQPDTYEPIMRPPVMAPRKILKQQPWIEDFDDSMLNYMDNGMQQLRLRSSAPAKKHVTYNEEAAEYAYYDDCLEPTEGRQLRQSLPNMRTGSGQQRQQQLQQHPDPYVETGRNTKSLNNYNKKSHNNYNEYNNNSSSSSSNNNSYSNNNSNSNSLRSRKILPKLPELTTTTTSATTTTTSGAMRARRFDDTPTTATASDVDNSASASAAAAAAAEATSPSDPRKHLRSSLCFNGDALVVDVGAVPAPTSAVATARRSAGRRINVGLPD</sequence>
<feature type="compositionally biased region" description="Low complexity" evidence="1">
    <location>
        <begin position="424"/>
        <end position="433"/>
    </location>
</feature>
<dbReference type="OMA" id="PTQNNAR"/>
<protein>
    <submittedName>
        <fullName evidence="2">Uncharacterized protein</fullName>
    </submittedName>
</protein>
<keyword evidence="3" id="KW-1185">Reference proteome</keyword>
<accession>A0A484BS07</accession>
<feature type="region of interest" description="Disordered" evidence="1">
    <location>
        <begin position="98"/>
        <end position="117"/>
    </location>
</feature>
<organism evidence="2 3">
    <name type="scientific">Drosophila navojoa</name>
    <name type="common">Fruit fly</name>
    <dbReference type="NCBI Taxonomy" id="7232"/>
    <lineage>
        <taxon>Eukaryota</taxon>
        <taxon>Metazoa</taxon>
        <taxon>Ecdysozoa</taxon>
        <taxon>Arthropoda</taxon>
        <taxon>Hexapoda</taxon>
        <taxon>Insecta</taxon>
        <taxon>Pterygota</taxon>
        <taxon>Neoptera</taxon>
        <taxon>Endopterygota</taxon>
        <taxon>Diptera</taxon>
        <taxon>Brachycera</taxon>
        <taxon>Muscomorpha</taxon>
        <taxon>Ephydroidea</taxon>
        <taxon>Drosophilidae</taxon>
        <taxon>Drosophila</taxon>
    </lineage>
</organism>
<feature type="region of interest" description="Disordered" evidence="1">
    <location>
        <begin position="315"/>
        <end position="433"/>
    </location>
</feature>
<evidence type="ECO:0000313" key="2">
    <source>
        <dbReference type="EMBL" id="TDG50551.1"/>
    </source>
</evidence>
<gene>
    <name evidence="2" type="ORF">AWZ03_003140</name>
</gene>
<feature type="region of interest" description="Disordered" evidence="1">
    <location>
        <begin position="1"/>
        <end position="29"/>
    </location>
</feature>
<reference evidence="2 3" key="1">
    <citation type="journal article" date="2019" name="J. Hered.">
        <title>An Improved Genome Assembly for Drosophila navojoa, the Basal Species in the mojavensis Cluster.</title>
        <authorList>
            <person name="Vanderlinde T."/>
            <person name="Dupim E.G."/>
            <person name="Nazario-Yepiz N.O."/>
            <person name="Carvalho A.B."/>
        </authorList>
    </citation>
    <scope>NUCLEOTIDE SEQUENCE [LARGE SCALE GENOMIC DNA]</scope>
    <source>
        <strain evidence="2">Navoj_Jal97</strain>
        <tissue evidence="2">Whole organism</tissue>
    </source>
</reference>
<feature type="compositionally biased region" description="Low complexity" evidence="1">
    <location>
        <begin position="399"/>
        <end position="411"/>
    </location>
</feature>
<dbReference type="EMBL" id="LSRL02000015">
    <property type="protein sequence ID" value="TDG50551.1"/>
    <property type="molecule type" value="Genomic_DNA"/>
</dbReference>
<dbReference type="OrthoDB" id="7791718at2759"/>
<feature type="region of interest" description="Disordered" evidence="1">
    <location>
        <begin position="48"/>
        <end position="79"/>
    </location>
</feature>
<feature type="compositionally biased region" description="Low complexity" evidence="1">
    <location>
        <begin position="346"/>
        <end position="385"/>
    </location>
</feature>